<evidence type="ECO:0000313" key="7">
    <source>
        <dbReference type="Proteomes" id="UP001143543"/>
    </source>
</evidence>
<dbReference type="Gene3D" id="1.10.287.470">
    <property type="entry name" value="Helix hairpin bin"/>
    <property type="match status" value="1"/>
</dbReference>
<feature type="domain" description="Multidrug resistance protein MdtA-like barrel-sandwich hybrid" evidence="3">
    <location>
        <begin position="52"/>
        <end position="190"/>
    </location>
</feature>
<evidence type="ECO:0000259" key="4">
    <source>
        <dbReference type="Pfam" id="PF25944"/>
    </source>
</evidence>
<dbReference type="NCBIfam" id="TIGR01730">
    <property type="entry name" value="RND_mfp"/>
    <property type="match status" value="1"/>
</dbReference>
<proteinExistence type="inferred from homology"/>
<dbReference type="PANTHER" id="PTHR30158:SF23">
    <property type="entry name" value="MULTIDRUG RESISTANCE PROTEIN MEXA"/>
    <property type="match status" value="1"/>
</dbReference>
<dbReference type="EMBL" id="BRVO01000002">
    <property type="protein sequence ID" value="GLB49426.1"/>
    <property type="molecule type" value="Genomic_DNA"/>
</dbReference>
<dbReference type="PANTHER" id="PTHR30158">
    <property type="entry name" value="ACRA/E-RELATED COMPONENT OF DRUG EFFLUX TRANSPORTER"/>
    <property type="match status" value="1"/>
</dbReference>
<dbReference type="InterPro" id="IPR058626">
    <property type="entry name" value="MdtA-like_b-barrel"/>
</dbReference>
<evidence type="ECO:0000313" key="6">
    <source>
        <dbReference type="EMBL" id="GLB49426.1"/>
    </source>
</evidence>
<protein>
    <submittedName>
        <fullName evidence="6">RND transporter</fullName>
    </submittedName>
</protein>
<dbReference type="Proteomes" id="UP001143543">
    <property type="component" value="Unassembled WGS sequence"/>
</dbReference>
<evidence type="ECO:0000256" key="2">
    <source>
        <dbReference type="SAM" id="Coils"/>
    </source>
</evidence>
<feature type="domain" description="YknX-like C-terminal permuted SH3-like" evidence="5">
    <location>
        <begin position="287"/>
        <end position="354"/>
    </location>
</feature>
<dbReference type="Pfam" id="PF25917">
    <property type="entry name" value="BSH_RND"/>
    <property type="match status" value="1"/>
</dbReference>
<feature type="domain" description="Multidrug resistance protein MdtA-like beta-barrel" evidence="4">
    <location>
        <begin position="199"/>
        <end position="280"/>
    </location>
</feature>
<dbReference type="Pfam" id="PF25989">
    <property type="entry name" value="YknX_C"/>
    <property type="match status" value="1"/>
</dbReference>
<evidence type="ECO:0000259" key="5">
    <source>
        <dbReference type="Pfam" id="PF25989"/>
    </source>
</evidence>
<dbReference type="Gene3D" id="2.40.30.170">
    <property type="match status" value="1"/>
</dbReference>
<evidence type="ECO:0000259" key="3">
    <source>
        <dbReference type="Pfam" id="PF25917"/>
    </source>
</evidence>
<dbReference type="InterPro" id="IPR006143">
    <property type="entry name" value="RND_pump_MFP"/>
</dbReference>
<comment type="caution">
    <text evidence="6">The sequence shown here is derived from an EMBL/GenBank/DDBJ whole genome shotgun (WGS) entry which is preliminary data.</text>
</comment>
<keyword evidence="2" id="KW-0175">Coiled coil</keyword>
<dbReference type="Gene3D" id="2.40.420.20">
    <property type="match status" value="1"/>
</dbReference>
<dbReference type="InterPro" id="IPR058637">
    <property type="entry name" value="YknX-like_C"/>
</dbReference>
<organism evidence="6 7">
    <name type="scientific">Neptunitalea lumnitzerae</name>
    <dbReference type="NCBI Taxonomy" id="2965509"/>
    <lineage>
        <taxon>Bacteria</taxon>
        <taxon>Pseudomonadati</taxon>
        <taxon>Bacteroidota</taxon>
        <taxon>Flavobacteriia</taxon>
        <taxon>Flavobacteriales</taxon>
        <taxon>Flavobacteriaceae</taxon>
        <taxon>Neptunitalea</taxon>
    </lineage>
</organism>
<keyword evidence="7" id="KW-1185">Reference proteome</keyword>
<dbReference type="InterPro" id="IPR058625">
    <property type="entry name" value="MdtA-like_BSH"/>
</dbReference>
<evidence type="ECO:0000256" key="1">
    <source>
        <dbReference type="ARBA" id="ARBA00009477"/>
    </source>
</evidence>
<gene>
    <name evidence="6" type="ORF">Y10_17940</name>
</gene>
<dbReference type="Pfam" id="PF25944">
    <property type="entry name" value="Beta-barrel_RND"/>
    <property type="match status" value="1"/>
</dbReference>
<comment type="similarity">
    <text evidence="1">Belongs to the membrane fusion protein (MFP) (TC 8.A.1) family.</text>
</comment>
<feature type="coiled-coil region" evidence="2">
    <location>
        <begin position="94"/>
        <end position="150"/>
    </location>
</feature>
<dbReference type="Gene3D" id="2.40.50.100">
    <property type="match status" value="1"/>
</dbReference>
<accession>A0ABQ5MJ31</accession>
<dbReference type="SUPFAM" id="SSF111369">
    <property type="entry name" value="HlyD-like secretion proteins"/>
    <property type="match status" value="1"/>
</dbReference>
<reference evidence="6" key="1">
    <citation type="submission" date="2022-07" db="EMBL/GenBank/DDBJ databases">
        <title>Taxonomy of Novel Oxalotrophic and Methylotrophic Bacteria.</title>
        <authorList>
            <person name="Sahin N."/>
            <person name="Tani A."/>
        </authorList>
    </citation>
    <scope>NUCLEOTIDE SEQUENCE</scope>
    <source>
        <strain evidence="6">Y10</strain>
    </source>
</reference>
<name>A0ABQ5MJ31_9FLAO</name>
<sequence length="365" mass="39273">MAGAFVLGSCHSDTAANAAMNLPATPVDVQTLKAATVDLTWSFPGTVEGVENVSIRPQVIGYLDKIYVQEGSYVEKGQALFGIRDDVYREQVQNSDAALKAAEAAEKAAQLEVQKLESLVAGGVVSQVQLETAESNYESAKAQVAQAKANLGSSQINQDYTEIKAPFSGYIGRIPNRLGNLVSSTDTEPLTQLAKIDQVFVYFSMSEADFLAYEKKKASYPDITKNVTLELPDGSVYKHTGTLLEASGNFNTATASMSMKAVFPNPDKLLRSGGTGRVVLHYKESNVLEVPKIAVKDIQDKFFVYQVTKEQKAKMTEVTFSGASDESYFIASGIQNGAVIALNPIDRLADGISVAPSTESTQPQK</sequence>